<evidence type="ECO:0000256" key="9">
    <source>
        <dbReference type="ARBA" id="ARBA00034617"/>
    </source>
</evidence>
<comment type="similarity">
    <text evidence="1">Belongs to the helicase family. RecQ subfamily.</text>
</comment>
<evidence type="ECO:0000256" key="2">
    <source>
        <dbReference type="ARBA" id="ARBA00022741"/>
    </source>
</evidence>
<evidence type="ECO:0000256" key="1">
    <source>
        <dbReference type="ARBA" id="ARBA00005446"/>
    </source>
</evidence>
<dbReference type="GO" id="GO:0043138">
    <property type="term" value="F:3'-5' DNA helicase activity"/>
    <property type="evidence" value="ECO:0007669"/>
    <property type="project" value="UniProtKB-EC"/>
</dbReference>
<dbReference type="PANTHER" id="PTHR13710">
    <property type="entry name" value="DNA HELICASE RECQ FAMILY MEMBER"/>
    <property type="match status" value="1"/>
</dbReference>
<dbReference type="GO" id="GO:0005634">
    <property type="term" value="C:nucleus"/>
    <property type="evidence" value="ECO:0007669"/>
    <property type="project" value="TreeGrafter"/>
</dbReference>
<name>G0QZU6_ICHMU</name>
<evidence type="ECO:0000313" key="14">
    <source>
        <dbReference type="Proteomes" id="UP000008983"/>
    </source>
</evidence>
<keyword evidence="2" id="KW-0547">Nucleotide-binding</keyword>
<dbReference type="SUPFAM" id="SSF52540">
    <property type="entry name" value="P-loop containing nucleoside triphosphate hydrolases"/>
    <property type="match status" value="1"/>
</dbReference>
<dbReference type="InterPro" id="IPR004589">
    <property type="entry name" value="DNA_helicase_ATP-dep_RecQ"/>
</dbReference>
<dbReference type="InParanoid" id="G0QZU6"/>
<evidence type="ECO:0000256" key="10">
    <source>
        <dbReference type="ARBA" id="ARBA00034808"/>
    </source>
</evidence>
<dbReference type="EC" id="5.6.2.4" evidence="10"/>
<dbReference type="PROSITE" id="PS51192">
    <property type="entry name" value="HELICASE_ATP_BIND_1"/>
    <property type="match status" value="1"/>
</dbReference>
<dbReference type="InterPro" id="IPR014001">
    <property type="entry name" value="Helicase_ATP-bd"/>
</dbReference>
<dbReference type="AlphaFoldDB" id="G0QZU6"/>
<dbReference type="CDD" id="cd17920">
    <property type="entry name" value="DEXHc_RecQ"/>
    <property type="match status" value="1"/>
</dbReference>
<organism evidence="13 14">
    <name type="scientific">Ichthyophthirius multifiliis</name>
    <name type="common">White spot disease agent</name>
    <name type="synonym">Ich</name>
    <dbReference type="NCBI Taxonomy" id="5932"/>
    <lineage>
        <taxon>Eukaryota</taxon>
        <taxon>Sar</taxon>
        <taxon>Alveolata</taxon>
        <taxon>Ciliophora</taxon>
        <taxon>Intramacronucleata</taxon>
        <taxon>Oligohymenophorea</taxon>
        <taxon>Hymenostomatida</taxon>
        <taxon>Ophryoglenina</taxon>
        <taxon>Ichthyophthirius</taxon>
    </lineage>
</organism>
<evidence type="ECO:0000256" key="4">
    <source>
        <dbReference type="ARBA" id="ARBA00022806"/>
    </source>
</evidence>
<feature type="domain" description="Helicase C-terminal" evidence="12">
    <location>
        <begin position="186"/>
        <end position="338"/>
    </location>
</feature>
<dbReference type="OrthoDB" id="10261556at2759"/>
<keyword evidence="14" id="KW-1185">Reference proteome</keyword>
<keyword evidence="7" id="KW-0413">Isomerase</keyword>
<proteinExistence type="inferred from homology"/>
<dbReference type="Proteomes" id="UP000008983">
    <property type="component" value="Unassembled WGS sequence"/>
</dbReference>
<dbReference type="InterPro" id="IPR011545">
    <property type="entry name" value="DEAD/DEAH_box_helicase_dom"/>
</dbReference>
<gene>
    <name evidence="13" type="ORF">IMG5_159830</name>
</gene>
<keyword evidence="6" id="KW-0238">DNA-binding</keyword>
<keyword evidence="8" id="KW-0539">Nucleus</keyword>
<dbReference type="GO" id="GO:0016787">
    <property type="term" value="F:hydrolase activity"/>
    <property type="evidence" value="ECO:0007669"/>
    <property type="project" value="UniProtKB-KW"/>
</dbReference>
<dbReference type="GO" id="GO:0003677">
    <property type="term" value="F:DNA binding"/>
    <property type="evidence" value="ECO:0007669"/>
    <property type="project" value="UniProtKB-KW"/>
</dbReference>
<evidence type="ECO:0000256" key="7">
    <source>
        <dbReference type="ARBA" id="ARBA00023235"/>
    </source>
</evidence>
<accession>G0QZU6</accession>
<keyword evidence="4" id="KW-0347">Helicase</keyword>
<keyword evidence="3" id="KW-0378">Hydrolase</keyword>
<evidence type="ECO:0000256" key="6">
    <source>
        <dbReference type="ARBA" id="ARBA00023125"/>
    </source>
</evidence>
<evidence type="ECO:0000313" key="13">
    <source>
        <dbReference type="EMBL" id="EGR29257.1"/>
    </source>
</evidence>
<dbReference type="GO" id="GO:0005737">
    <property type="term" value="C:cytoplasm"/>
    <property type="evidence" value="ECO:0007669"/>
    <property type="project" value="TreeGrafter"/>
</dbReference>
<reference evidence="13 14" key="1">
    <citation type="submission" date="2011-07" db="EMBL/GenBank/DDBJ databases">
        <authorList>
            <person name="Coyne R."/>
            <person name="Brami D."/>
            <person name="Johnson J."/>
            <person name="Hostetler J."/>
            <person name="Hannick L."/>
            <person name="Clark T."/>
            <person name="Cassidy-Hanley D."/>
            <person name="Inman J."/>
        </authorList>
    </citation>
    <scope>NUCLEOTIDE SEQUENCE [LARGE SCALE GENOMIC DNA]</scope>
    <source>
        <strain evidence="13 14">G5</strain>
    </source>
</reference>
<evidence type="ECO:0000256" key="3">
    <source>
        <dbReference type="ARBA" id="ARBA00022801"/>
    </source>
</evidence>
<feature type="domain" description="Helicase ATP-binding" evidence="11">
    <location>
        <begin position="1"/>
        <end position="163"/>
    </location>
</feature>
<evidence type="ECO:0000259" key="12">
    <source>
        <dbReference type="PROSITE" id="PS51194"/>
    </source>
</evidence>
<dbReference type="Pfam" id="PF00270">
    <property type="entry name" value="DEAD"/>
    <property type="match status" value="1"/>
</dbReference>
<evidence type="ECO:0000256" key="8">
    <source>
        <dbReference type="ARBA" id="ARBA00023242"/>
    </source>
</evidence>
<dbReference type="InterPro" id="IPR027417">
    <property type="entry name" value="P-loop_NTPase"/>
</dbReference>
<dbReference type="CDD" id="cd18794">
    <property type="entry name" value="SF2_C_RecQ"/>
    <property type="match status" value="1"/>
</dbReference>
<dbReference type="eggNOG" id="KOG0351">
    <property type="taxonomic scope" value="Eukaryota"/>
</dbReference>
<dbReference type="GeneID" id="14905356"/>
<dbReference type="PROSITE" id="PS51194">
    <property type="entry name" value="HELICASE_CTER"/>
    <property type="match status" value="1"/>
</dbReference>
<dbReference type="SMART" id="SM00490">
    <property type="entry name" value="HELICc"/>
    <property type="match status" value="1"/>
</dbReference>
<dbReference type="GO" id="GO:0009378">
    <property type="term" value="F:four-way junction helicase activity"/>
    <property type="evidence" value="ECO:0007669"/>
    <property type="project" value="TreeGrafter"/>
</dbReference>
<dbReference type="NCBIfam" id="TIGR00614">
    <property type="entry name" value="recQ_fam"/>
    <property type="match status" value="1"/>
</dbReference>
<sequence>MMPTGGGKSLTFQIPALIQDGIYVVVMPLISLIYDQLSGMKKLGIYAIKVQGERKIYENDLRKILEQDSDYPKILLVTPEKIMQDNNFNSFLIKCNNIGKLKRFVVDEAHCVSHWGHDFRKDYCQLGNLKQQFPNVPVLALTATATEKCKIDIIKQMKIKGASYFQCSFNRPNLYYDVIQVPNNQVIQHMVTFIKEKFNRQSGIIYCCTKKDTRSLSEELTKKHGINSCYYNSKLSDSEKDKVQNLWMQNDIQIICATIAFGMGIDKPDVRFVIHYSFSKSLEGYYQEAGRAGRDGKISHCRIYYSPSDKSSLSFLINKGTGSEKLKAQQYTQLQKMIRQNFQFFLLYLKIQKKLL</sequence>
<comment type="catalytic activity">
    <reaction evidence="9">
        <text>Couples ATP hydrolysis with the unwinding of duplex DNA by translocating in the 3'-5' direction.</text>
        <dbReference type="EC" id="5.6.2.4"/>
    </reaction>
</comment>
<dbReference type="InterPro" id="IPR001650">
    <property type="entry name" value="Helicase_C-like"/>
</dbReference>
<dbReference type="GO" id="GO:0005694">
    <property type="term" value="C:chromosome"/>
    <property type="evidence" value="ECO:0007669"/>
    <property type="project" value="TreeGrafter"/>
</dbReference>
<dbReference type="SMART" id="SM00487">
    <property type="entry name" value="DEXDc"/>
    <property type="match status" value="1"/>
</dbReference>
<dbReference type="Pfam" id="PF00271">
    <property type="entry name" value="Helicase_C"/>
    <property type="match status" value="1"/>
</dbReference>
<dbReference type="RefSeq" id="XP_004030493.1">
    <property type="nucleotide sequence ID" value="XM_004030445.1"/>
</dbReference>
<dbReference type="Gene3D" id="3.40.50.300">
    <property type="entry name" value="P-loop containing nucleotide triphosphate hydrolases"/>
    <property type="match status" value="2"/>
</dbReference>
<dbReference type="EMBL" id="GL984169">
    <property type="protein sequence ID" value="EGR29257.1"/>
    <property type="molecule type" value="Genomic_DNA"/>
</dbReference>
<evidence type="ECO:0000259" key="11">
    <source>
        <dbReference type="PROSITE" id="PS51192"/>
    </source>
</evidence>
<dbReference type="PANTHER" id="PTHR13710:SF153">
    <property type="entry name" value="RECQ-LIKE DNA HELICASE BLM"/>
    <property type="match status" value="1"/>
</dbReference>
<dbReference type="GO" id="GO:0000724">
    <property type="term" value="P:double-strand break repair via homologous recombination"/>
    <property type="evidence" value="ECO:0007669"/>
    <property type="project" value="TreeGrafter"/>
</dbReference>
<dbReference type="OMA" id="CYEIPAY"/>
<evidence type="ECO:0000256" key="5">
    <source>
        <dbReference type="ARBA" id="ARBA00022840"/>
    </source>
</evidence>
<dbReference type="GO" id="GO:0005524">
    <property type="term" value="F:ATP binding"/>
    <property type="evidence" value="ECO:0007669"/>
    <property type="project" value="UniProtKB-KW"/>
</dbReference>
<protein>
    <recommendedName>
        <fullName evidence="10">DNA 3'-5' helicase</fullName>
        <ecNumber evidence="10">5.6.2.4</ecNumber>
    </recommendedName>
</protein>
<keyword evidence="5" id="KW-0067">ATP-binding</keyword>
<dbReference type="STRING" id="857967.G0QZU6"/>
<dbReference type="FunFam" id="3.40.50.300:FF:001456">
    <property type="entry name" value="ATP-dependent DNA helicase"/>
    <property type="match status" value="1"/>
</dbReference>